<dbReference type="RefSeq" id="WP_247379980.1">
    <property type="nucleotide sequence ID" value="NZ_JALLGV010000007.1"/>
</dbReference>
<dbReference type="AlphaFoldDB" id="A0ABD6C8F8"/>
<evidence type="ECO:0000256" key="1">
    <source>
        <dbReference type="ARBA" id="ARBA00023015"/>
    </source>
</evidence>
<evidence type="ECO:0000313" key="4">
    <source>
        <dbReference type="EMBL" id="MFD1586340.1"/>
    </source>
</evidence>
<keyword evidence="1" id="KW-0805">Transcription regulation</keyword>
<keyword evidence="5" id="KW-1185">Reference proteome</keyword>
<accession>A0ABD6C8F8</accession>
<keyword evidence="2" id="KW-0804">Transcription</keyword>
<sequence>MAIVAEILLADRTLPLADLARSLPSGEISLSHSVPLDDDDRDLFMVSVADGSRAAFDRELHGQPEVCDSTTIGKTGDGWFYQVFVDSDALPFDACDPEQFEGALMDATVTGDGWRERKVFADYDAFNMFRERCAVNDLPLELLNIASDPDNPDERAQFGLTDRQYTALSLALSSGYYDSPRRTSTEDLADELGISAASASDLLRRAEHQLISQTLGPEPYLNTLTG</sequence>
<reference evidence="4 5" key="1">
    <citation type="journal article" date="2019" name="Int. J. Syst. Evol. Microbiol.">
        <title>The Global Catalogue of Microorganisms (GCM) 10K type strain sequencing project: providing services to taxonomists for standard genome sequencing and annotation.</title>
        <authorList>
            <consortium name="The Broad Institute Genomics Platform"/>
            <consortium name="The Broad Institute Genome Sequencing Center for Infectious Disease"/>
            <person name="Wu L."/>
            <person name="Ma J."/>
        </authorList>
    </citation>
    <scope>NUCLEOTIDE SEQUENCE [LARGE SCALE GENOMIC DNA]</scope>
    <source>
        <strain evidence="4 5">CGMCC 1.12125</strain>
    </source>
</reference>
<dbReference type="Pfam" id="PF04967">
    <property type="entry name" value="HTH_10"/>
    <property type="match status" value="1"/>
</dbReference>
<dbReference type="PANTHER" id="PTHR34236:SF1">
    <property type="entry name" value="DIMETHYL SULFOXIDE REDUCTASE TRANSCRIPTIONAL ACTIVATOR"/>
    <property type="match status" value="1"/>
</dbReference>
<proteinExistence type="predicted"/>
<organism evidence="4 5">
    <name type="scientific">Halorientalis brevis</name>
    <dbReference type="NCBI Taxonomy" id="1126241"/>
    <lineage>
        <taxon>Archaea</taxon>
        <taxon>Methanobacteriati</taxon>
        <taxon>Methanobacteriota</taxon>
        <taxon>Stenosarchaea group</taxon>
        <taxon>Halobacteria</taxon>
        <taxon>Halobacteriales</taxon>
        <taxon>Haloarculaceae</taxon>
        <taxon>Halorientalis</taxon>
    </lineage>
</organism>
<evidence type="ECO:0000313" key="5">
    <source>
        <dbReference type="Proteomes" id="UP001597119"/>
    </source>
</evidence>
<dbReference type="InterPro" id="IPR007050">
    <property type="entry name" value="HTH_bacterioopsin"/>
</dbReference>
<gene>
    <name evidence="4" type="ORF">ACFR9U_05065</name>
</gene>
<feature type="domain" description="HTH bat-type" evidence="3">
    <location>
        <begin position="160"/>
        <end position="211"/>
    </location>
</feature>
<dbReference type="EMBL" id="JBHUDJ010000002">
    <property type="protein sequence ID" value="MFD1586340.1"/>
    <property type="molecule type" value="Genomic_DNA"/>
</dbReference>
<dbReference type="Proteomes" id="UP001597119">
    <property type="component" value="Unassembled WGS sequence"/>
</dbReference>
<protein>
    <submittedName>
        <fullName evidence="4">Helix-turn-helix domain-containing protein</fullName>
    </submittedName>
</protein>
<evidence type="ECO:0000256" key="2">
    <source>
        <dbReference type="ARBA" id="ARBA00023163"/>
    </source>
</evidence>
<name>A0ABD6C8F8_9EURY</name>
<evidence type="ECO:0000259" key="3">
    <source>
        <dbReference type="Pfam" id="PF04967"/>
    </source>
</evidence>
<comment type="caution">
    <text evidence="4">The sequence shown here is derived from an EMBL/GenBank/DDBJ whole genome shotgun (WGS) entry which is preliminary data.</text>
</comment>
<dbReference type="PANTHER" id="PTHR34236">
    <property type="entry name" value="DIMETHYL SULFOXIDE REDUCTASE TRANSCRIPTIONAL ACTIVATOR"/>
    <property type="match status" value="1"/>
</dbReference>